<proteinExistence type="predicted"/>
<organism evidence="3 4">
    <name type="scientific">Fonsecaea erecta</name>
    <dbReference type="NCBI Taxonomy" id="1367422"/>
    <lineage>
        <taxon>Eukaryota</taxon>
        <taxon>Fungi</taxon>
        <taxon>Dikarya</taxon>
        <taxon>Ascomycota</taxon>
        <taxon>Pezizomycotina</taxon>
        <taxon>Eurotiomycetes</taxon>
        <taxon>Chaetothyriomycetidae</taxon>
        <taxon>Chaetothyriales</taxon>
        <taxon>Herpotrichiellaceae</taxon>
        <taxon>Fonsecaea</taxon>
    </lineage>
</organism>
<dbReference type="RefSeq" id="XP_018692302.1">
    <property type="nucleotide sequence ID" value="XM_018837742.1"/>
</dbReference>
<evidence type="ECO:0000313" key="4">
    <source>
        <dbReference type="Proteomes" id="UP000078343"/>
    </source>
</evidence>
<dbReference type="GeneID" id="30010400"/>
<dbReference type="InterPro" id="IPR044862">
    <property type="entry name" value="Pro_4_hyd_alph_FE2OG_OXY"/>
</dbReference>
<comment type="caution">
    <text evidence="3">The sequence shown here is derived from an EMBL/GenBank/DDBJ whole genome shotgun (WGS) entry which is preliminary data.</text>
</comment>
<dbReference type="PANTHER" id="PTHR33099">
    <property type="entry name" value="FE2OG DIOXYGENASE DOMAIN-CONTAINING PROTEIN"/>
    <property type="match status" value="1"/>
</dbReference>
<keyword evidence="4" id="KW-1185">Reference proteome</keyword>
<sequence>MESDEDYSEEEDYLEPLRRQITGCLSGIHSAGSFATSDNNVEHIHPGLTVKGVGPIRLPLSHDDAQALIKVSLRAPFGKGRNTLVDETVRKTWEIDGKELSFENEKWDDWLKGVLGKVSEGLGIPGDGSNVQAELYKLLVYEEGAFFKPHKDTEKTHNMFGTLVICLPSQHVGGGVRLIHGKEETVLETDKGSAYGVSYLAWYSDVSHEVLPVQSGYRLVLTYNLAHTGIKHQPSATVLDMEQSRIGQMLDKWSSMKDRPQFMCYALRHKYTAAHLQLANLKGDDYYRCFQLDQACQSNGHFCVLLSRMKLTVTRINDEDEYDDSAQEELRLEGVVTLQGFKLRDALKISDTNLVPSNLYDDRQHDEQWGGEHLGNQHAEISQVYRDTVALIAPRDIVTQLLLGRGHKLEQYWTFLQRLLTGIEDEDSDERSLFCEMLVQTCQNHIQARYPTSSDKDRHMGFTALASLRFEDFDMAMAALDAVTDSFDTYTFESIGQLGFQRTKEFVTEAFSRMSKLHLVDRGLRAFRSGVSKAAQPDTTRKSGDAVHKWAVATLRTALDSIKKVSAKDAGAVVQIMAAYEDKPLWKRVDAFIGRFLAEATFLGALLSEVLCYSRTGEKATKSHTVVEHLVPLILDRAISYFRLEQFSSFSKRWEPAMDHPFSLWPGTPDAEKGKKDAAVVASLYRLLAEDDLDKAAQLLEKIADDTRSVKEDDLNRFIIPLLREMIDVTALQPAEASRFYRQIITTYSERVVQKEPPKPQDWSQPDAFKPCWNKCEYCSLVQEFLMDPSKEEQVFAVPAENYYSLTQHWSYHCERTLEEKGKIYEIRVRKTLGEWEKAHKSWGERAGPAQSKLRSLPEAPLRQYLGDGEYEDLMDLRIVKVPTGGDVTMTTTATTPAKAGKGSSSHTK</sequence>
<accession>A0A178ZIR2</accession>
<evidence type="ECO:0000313" key="3">
    <source>
        <dbReference type="EMBL" id="OAP58935.1"/>
    </source>
</evidence>
<dbReference type="Pfam" id="PF13640">
    <property type="entry name" value="2OG-FeII_Oxy_3"/>
    <property type="match status" value="1"/>
</dbReference>
<feature type="domain" description="Prolyl 4-hydroxylase alpha subunit Fe(2+) 2OG dioxygenase" evidence="2">
    <location>
        <begin position="137"/>
        <end position="224"/>
    </location>
</feature>
<reference evidence="3 4" key="1">
    <citation type="submission" date="2016-04" db="EMBL/GenBank/DDBJ databases">
        <title>Draft genome of Fonsecaea erecta CBS 125763.</title>
        <authorList>
            <person name="Weiss V.A."/>
            <person name="Vicente V.A."/>
            <person name="Raittz R.T."/>
            <person name="Moreno L.F."/>
            <person name="De Souza E.M."/>
            <person name="Pedrosa F.O."/>
            <person name="Steffens M.B."/>
            <person name="Faoro H."/>
            <person name="Tadra-Sfeir M.Z."/>
            <person name="Najafzadeh M.J."/>
            <person name="Felipe M.S."/>
            <person name="Teixeira M."/>
            <person name="Sun J."/>
            <person name="Xi L."/>
            <person name="Gomes R."/>
            <person name="De Azevedo C.M."/>
            <person name="Salgado C.G."/>
            <person name="Da Silva M.B."/>
            <person name="Nascimento M.F."/>
            <person name="Queiroz-Telles F."/>
            <person name="Attili D.S."/>
            <person name="Gorbushina A."/>
        </authorList>
    </citation>
    <scope>NUCLEOTIDE SEQUENCE [LARGE SCALE GENOMIC DNA]</scope>
    <source>
        <strain evidence="3 4">CBS 125763</strain>
    </source>
</reference>
<feature type="region of interest" description="Disordered" evidence="1">
    <location>
        <begin position="890"/>
        <end position="909"/>
    </location>
</feature>
<dbReference type="AlphaFoldDB" id="A0A178ZIR2"/>
<protein>
    <recommendedName>
        <fullName evidence="2">Prolyl 4-hydroxylase alpha subunit Fe(2+) 2OG dioxygenase domain-containing protein</fullName>
    </recommendedName>
</protein>
<dbReference type="EMBL" id="LVYI01000005">
    <property type="protein sequence ID" value="OAP58935.1"/>
    <property type="molecule type" value="Genomic_DNA"/>
</dbReference>
<evidence type="ECO:0000256" key="1">
    <source>
        <dbReference type="SAM" id="MobiDB-lite"/>
    </source>
</evidence>
<dbReference type="Gene3D" id="2.60.120.620">
    <property type="entry name" value="q2cbj1_9rhob like domain"/>
    <property type="match status" value="1"/>
</dbReference>
<gene>
    <name evidence="3" type="ORF">AYL99_06232</name>
</gene>
<dbReference type="PANTHER" id="PTHR33099:SF7">
    <property type="entry name" value="MYND-TYPE DOMAIN-CONTAINING PROTEIN"/>
    <property type="match status" value="1"/>
</dbReference>
<evidence type="ECO:0000259" key="2">
    <source>
        <dbReference type="Pfam" id="PF13640"/>
    </source>
</evidence>
<name>A0A178ZIR2_9EURO</name>
<dbReference type="Proteomes" id="UP000078343">
    <property type="component" value="Unassembled WGS sequence"/>
</dbReference>
<dbReference type="OrthoDB" id="4157600at2759"/>
<feature type="compositionally biased region" description="Low complexity" evidence="1">
    <location>
        <begin position="890"/>
        <end position="903"/>
    </location>
</feature>